<evidence type="ECO:0000313" key="2">
    <source>
        <dbReference type="Proteomes" id="UP000027265"/>
    </source>
</evidence>
<accession>A0A067PHX8</accession>
<feature type="non-terminal residue" evidence="1">
    <location>
        <position position="193"/>
    </location>
</feature>
<evidence type="ECO:0000313" key="1">
    <source>
        <dbReference type="EMBL" id="KDQ50081.1"/>
    </source>
</evidence>
<proteinExistence type="predicted"/>
<organism evidence="1 2">
    <name type="scientific">Jaapia argillacea MUCL 33604</name>
    <dbReference type="NCBI Taxonomy" id="933084"/>
    <lineage>
        <taxon>Eukaryota</taxon>
        <taxon>Fungi</taxon>
        <taxon>Dikarya</taxon>
        <taxon>Basidiomycota</taxon>
        <taxon>Agaricomycotina</taxon>
        <taxon>Agaricomycetes</taxon>
        <taxon>Agaricomycetidae</taxon>
        <taxon>Jaapiales</taxon>
        <taxon>Jaapiaceae</taxon>
        <taxon>Jaapia</taxon>
    </lineage>
</organism>
<reference evidence="2" key="1">
    <citation type="journal article" date="2014" name="Proc. Natl. Acad. Sci. U.S.A.">
        <title>Extensive sampling of basidiomycete genomes demonstrates inadequacy of the white-rot/brown-rot paradigm for wood decay fungi.</title>
        <authorList>
            <person name="Riley R."/>
            <person name="Salamov A.A."/>
            <person name="Brown D.W."/>
            <person name="Nagy L.G."/>
            <person name="Floudas D."/>
            <person name="Held B.W."/>
            <person name="Levasseur A."/>
            <person name="Lombard V."/>
            <person name="Morin E."/>
            <person name="Otillar R."/>
            <person name="Lindquist E.A."/>
            <person name="Sun H."/>
            <person name="LaButti K.M."/>
            <person name="Schmutz J."/>
            <person name="Jabbour D."/>
            <person name="Luo H."/>
            <person name="Baker S.E."/>
            <person name="Pisabarro A.G."/>
            <person name="Walton J.D."/>
            <person name="Blanchette R.A."/>
            <person name="Henrissat B."/>
            <person name="Martin F."/>
            <person name="Cullen D."/>
            <person name="Hibbett D.S."/>
            <person name="Grigoriev I.V."/>
        </authorList>
    </citation>
    <scope>NUCLEOTIDE SEQUENCE [LARGE SCALE GENOMIC DNA]</scope>
    <source>
        <strain evidence="2">MUCL 33604</strain>
    </source>
</reference>
<dbReference type="FunCoup" id="A0A067PHX8">
    <property type="interactions" value="17"/>
</dbReference>
<sequence>AQRTAPSISGLYFPQIPLPADLAHEIFHQCLSTFFPPSSASNQIMLFTHVNSHSPSIPSFLTDVLGVISEMLRPVVPPDLDKLLFDPYVECGGRERARQVIGKLYEIGEVWRWDRERGRNGRVGGGGRKRCDVYLPPRSVVIMTGKARYKVTPGIEGRLADFVEPPMKGEWLKRMPRDSSLFRWRLPEADVAG</sequence>
<dbReference type="HOGENOM" id="CLU_052246_2_1_1"/>
<dbReference type="Gene3D" id="2.60.120.590">
    <property type="entry name" value="Alpha-ketoglutarate-dependent dioxygenase AlkB-like"/>
    <property type="match status" value="1"/>
</dbReference>
<dbReference type="Proteomes" id="UP000027265">
    <property type="component" value="Unassembled WGS sequence"/>
</dbReference>
<name>A0A067PHX8_9AGAM</name>
<dbReference type="AlphaFoldDB" id="A0A067PHX8"/>
<keyword evidence="2" id="KW-1185">Reference proteome</keyword>
<dbReference type="InParanoid" id="A0A067PHX8"/>
<dbReference type="OrthoDB" id="412814at2759"/>
<gene>
    <name evidence="1" type="ORF">JAAARDRAFT_98991</name>
</gene>
<protein>
    <submittedName>
        <fullName evidence="1">Uncharacterized protein</fullName>
    </submittedName>
</protein>
<feature type="non-terminal residue" evidence="1">
    <location>
        <position position="1"/>
    </location>
</feature>
<dbReference type="EMBL" id="KL197767">
    <property type="protein sequence ID" value="KDQ50081.1"/>
    <property type="molecule type" value="Genomic_DNA"/>
</dbReference>
<dbReference type="InterPro" id="IPR037151">
    <property type="entry name" value="AlkB-like_sf"/>
</dbReference>